<evidence type="ECO:0000256" key="5">
    <source>
        <dbReference type="SAM" id="MobiDB-lite"/>
    </source>
</evidence>
<dbReference type="Gene3D" id="2.60.40.1120">
    <property type="entry name" value="Carboxypeptidase-like, regulatory domain"/>
    <property type="match status" value="1"/>
</dbReference>
<comment type="subcellular location">
    <subcellularLocation>
        <location evidence="1">Cell outer membrane</location>
    </subcellularLocation>
</comment>
<feature type="signal peptide" evidence="6">
    <location>
        <begin position="1"/>
        <end position="20"/>
    </location>
</feature>
<dbReference type="PANTHER" id="PTHR30329">
    <property type="entry name" value="STATOR ELEMENT OF FLAGELLAR MOTOR COMPLEX"/>
    <property type="match status" value="1"/>
</dbReference>
<keyword evidence="6" id="KW-0732">Signal</keyword>
<evidence type="ECO:0000259" key="7">
    <source>
        <dbReference type="PROSITE" id="PS51123"/>
    </source>
</evidence>
<feature type="chain" id="PRO_5011770419" evidence="6">
    <location>
        <begin position="21"/>
        <end position="416"/>
    </location>
</feature>
<evidence type="ECO:0000256" key="3">
    <source>
        <dbReference type="ARBA" id="ARBA00023237"/>
    </source>
</evidence>
<dbReference type="Gene3D" id="3.30.1330.60">
    <property type="entry name" value="OmpA-like domain"/>
    <property type="match status" value="1"/>
</dbReference>
<dbReference type="InterPro" id="IPR050330">
    <property type="entry name" value="Bact_OuterMem_StrucFunc"/>
</dbReference>
<dbReference type="CDD" id="cd07185">
    <property type="entry name" value="OmpA_C-like"/>
    <property type="match status" value="1"/>
</dbReference>
<dbReference type="RefSeq" id="WP_093202246.1">
    <property type="nucleotide sequence ID" value="NZ_FNGS01000004.1"/>
</dbReference>
<dbReference type="STRING" id="563176.SAMN04488090_2430"/>
<dbReference type="InterPro" id="IPR008969">
    <property type="entry name" value="CarboxyPept-like_regulatory"/>
</dbReference>
<dbReference type="SUPFAM" id="SSF49464">
    <property type="entry name" value="Carboxypeptidase regulatory domain-like"/>
    <property type="match status" value="1"/>
</dbReference>
<keyword evidence="2 4" id="KW-0472">Membrane</keyword>
<evidence type="ECO:0000313" key="9">
    <source>
        <dbReference type="Proteomes" id="UP000198901"/>
    </source>
</evidence>
<dbReference type="SUPFAM" id="SSF103088">
    <property type="entry name" value="OmpA-like"/>
    <property type="match status" value="1"/>
</dbReference>
<dbReference type="InterPro" id="IPR006664">
    <property type="entry name" value="OMP_bac"/>
</dbReference>
<dbReference type="InterPro" id="IPR036737">
    <property type="entry name" value="OmpA-like_sf"/>
</dbReference>
<name>A0A1G9Q1N5_9BACT</name>
<keyword evidence="9" id="KW-1185">Reference proteome</keyword>
<feature type="domain" description="OmpA-like" evidence="7">
    <location>
        <begin position="302"/>
        <end position="416"/>
    </location>
</feature>
<dbReference type="PRINTS" id="PR01021">
    <property type="entry name" value="OMPADOMAIN"/>
</dbReference>
<evidence type="ECO:0000256" key="4">
    <source>
        <dbReference type="PROSITE-ProRule" id="PRU00473"/>
    </source>
</evidence>
<evidence type="ECO:0000256" key="2">
    <source>
        <dbReference type="ARBA" id="ARBA00023136"/>
    </source>
</evidence>
<dbReference type="PROSITE" id="PS51123">
    <property type="entry name" value="OMPA_2"/>
    <property type="match status" value="1"/>
</dbReference>
<gene>
    <name evidence="8" type="ORF">SAMN04488090_2430</name>
</gene>
<protein>
    <submittedName>
        <fullName evidence="8">Outer membrane protein OmpA</fullName>
    </submittedName>
</protein>
<organism evidence="8 9">
    <name type="scientific">Siphonobacter aquaeclarae</name>
    <dbReference type="NCBI Taxonomy" id="563176"/>
    <lineage>
        <taxon>Bacteria</taxon>
        <taxon>Pseudomonadati</taxon>
        <taxon>Bacteroidota</taxon>
        <taxon>Cytophagia</taxon>
        <taxon>Cytophagales</taxon>
        <taxon>Cytophagaceae</taxon>
        <taxon>Siphonobacter</taxon>
    </lineage>
</organism>
<reference evidence="8 9" key="1">
    <citation type="submission" date="2016-10" db="EMBL/GenBank/DDBJ databases">
        <authorList>
            <person name="de Groot N.N."/>
        </authorList>
    </citation>
    <scope>NUCLEOTIDE SEQUENCE [LARGE SCALE GENOMIC DNA]</scope>
    <source>
        <strain evidence="8 9">DSM 21668</strain>
    </source>
</reference>
<sequence>MKKRLFLAYVFLFWTGISLAQVTVKPRVEEAPESDVIITRVELTKDFTILHMRFEAPVPSLKDRKRNLFESVEESIGIDPMSELQANAYGRLYSFAFVRTEGIPTRPNYRIVQPGDVVNFRVYYERLEPGLEVFDLRECRSGNRWTCWNFFNVHIKNPAPKKKKNLKTPAVPKAPATKPVEKPAATPPPLTVLLSGQILDAVTKEPLQAKVAVRKEGAKADTVRTIAGTGVFRKNLRAGKYQVSVHVPGYEAASATVDAKEKDIDQDFLLKPVEKPAPPVAPPAEEPKPVEAPKIEDLKPEVGNKIELKNILFETGKADLLPESRVDLDQVVSWLKNNPTVEIRLEGHTDAIGDPEKNMELSIERVVAVKRYLISNGIEAARVQTKGFGDTVPLTTGRSQQERRLNRRVEMVVVKK</sequence>
<feature type="compositionally biased region" description="Low complexity" evidence="5">
    <location>
        <begin position="167"/>
        <end position="184"/>
    </location>
</feature>
<dbReference type="PANTHER" id="PTHR30329:SF21">
    <property type="entry name" value="LIPOPROTEIN YIAD-RELATED"/>
    <property type="match status" value="1"/>
</dbReference>
<evidence type="ECO:0000256" key="6">
    <source>
        <dbReference type="SAM" id="SignalP"/>
    </source>
</evidence>
<accession>A0A1G9Q1N5</accession>
<dbReference type="Proteomes" id="UP000198901">
    <property type="component" value="Unassembled WGS sequence"/>
</dbReference>
<dbReference type="GO" id="GO:0009279">
    <property type="term" value="C:cell outer membrane"/>
    <property type="evidence" value="ECO:0007669"/>
    <property type="project" value="UniProtKB-SubCell"/>
</dbReference>
<dbReference type="EMBL" id="FNGS01000004">
    <property type="protein sequence ID" value="SDM04924.1"/>
    <property type="molecule type" value="Genomic_DNA"/>
</dbReference>
<proteinExistence type="predicted"/>
<dbReference type="OrthoDB" id="1490539at2"/>
<dbReference type="AlphaFoldDB" id="A0A1G9Q1N5"/>
<evidence type="ECO:0000256" key="1">
    <source>
        <dbReference type="ARBA" id="ARBA00004442"/>
    </source>
</evidence>
<dbReference type="InterPro" id="IPR006665">
    <property type="entry name" value="OmpA-like"/>
</dbReference>
<evidence type="ECO:0000313" key="8">
    <source>
        <dbReference type="EMBL" id="SDM04924.1"/>
    </source>
</evidence>
<keyword evidence="3" id="KW-0998">Cell outer membrane</keyword>
<feature type="region of interest" description="Disordered" evidence="5">
    <location>
        <begin position="161"/>
        <end position="187"/>
    </location>
</feature>
<dbReference type="Pfam" id="PF00691">
    <property type="entry name" value="OmpA"/>
    <property type="match status" value="1"/>
</dbReference>